<dbReference type="Proteomes" id="UP000243459">
    <property type="component" value="Chromosome 5"/>
</dbReference>
<proteinExistence type="predicted"/>
<dbReference type="AlphaFoldDB" id="A0A5P1EUT6"/>
<feature type="compositionally biased region" description="Basic and acidic residues" evidence="1">
    <location>
        <begin position="21"/>
        <end position="31"/>
    </location>
</feature>
<reference evidence="3" key="1">
    <citation type="journal article" date="2017" name="Nat. Commun.">
        <title>The asparagus genome sheds light on the origin and evolution of a young Y chromosome.</title>
        <authorList>
            <person name="Harkess A."/>
            <person name="Zhou J."/>
            <person name="Xu C."/>
            <person name="Bowers J.E."/>
            <person name="Van der Hulst R."/>
            <person name="Ayyampalayam S."/>
            <person name="Mercati F."/>
            <person name="Riccardi P."/>
            <person name="McKain M.R."/>
            <person name="Kakrana A."/>
            <person name="Tang H."/>
            <person name="Ray J."/>
            <person name="Groenendijk J."/>
            <person name="Arikit S."/>
            <person name="Mathioni S.M."/>
            <person name="Nakano M."/>
            <person name="Shan H."/>
            <person name="Telgmann-Rauber A."/>
            <person name="Kanno A."/>
            <person name="Yue Z."/>
            <person name="Chen H."/>
            <person name="Li W."/>
            <person name="Chen Y."/>
            <person name="Xu X."/>
            <person name="Zhang Y."/>
            <person name="Luo S."/>
            <person name="Chen H."/>
            <person name="Gao J."/>
            <person name="Mao Z."/>
            <person name="Pires J.C."/>
            <person name="Luo M."/>
            <person name="Kudrna D."/>
            <person name="Wing R.A."/>
            <person name="Meyers B.C."/>
            <person name="Yi K."/>
            <person name="Kong H."/>
            <person name="Lavrijsen P."/>
            <person name="Sunseri F."/>
            <person name="Falavigna A."/>
            <person name="Ye Y."/>
            <person name="Leebens-Mack J.H."/>
            <person name="Chen G."/>
        </authorList>
    </citation>
    <scope>NUCLEOTIDE SEQUENCE [LARGE SCALE GENOMIC DNA]</scope>
    <source>
        <strain evidence="3">cv. DH0086</strain>
    </source>
</reference>
<evidence type="ECO:0000256" key="1">
    <source>
        <dbReference type="SAM" id="MobiDB-lite"/>
    </source>
</evidence>
<dbReference type="Gramene" id="ONK67870">
    <property type="protein sequence ID" value="ONK67870"/>
    <property type="gene ID" value="A4U43_C05F4660"/>
</dbReference>
<organism evidence="2 3">
    <name type="scientific">Asparagus officinalis</name>
    <name type="common">Garden asparagus</name>
    <dbReference type="NCBI Taxonomy" id="4686"/>
    <lineage>
        <taxon>Eukaryota</taxon>
        <taxon>Viridiplantae</taxon>
        <taxon>Streptophyta</taxon>
        <taxon>Embryophyta</taxon>
        <taxon>Tracheophyta</taxon>
        <taxon>Spermatophyta</taxon>
        <taxon>Magnoliopsida</taxon>
        <taxon>Liliopsida</taxon>
        <taxon>Asparagales</taxon>
        <taxon>Asparagaceae</taxon>
        <taxon>Asparagoideae</taxon>
        <taxon>Asparagus</taxon>
    </lineage>
</organism>
<dbReference type="PANTHER" id="PTHR36792">
    <property type="entry name" value="EXPRESSED PROTEIN"/>
    <property type="match status" value="1"/>
</dbReference>
<name>A0A5P1EUT6_ASPOF</name>
<dbReference type="EMBL" id="CM007385">
    <property type="protein sequence ID" value="ONK67870.1"/>
    <property type="molecule type" value="Genomic_DNA"/>
</dbReference>
<feature type="compositionally biased region" description="Acidic residues" evidence="1">
    <location>
        <begin position="83"/>
        <end position="94"/>
    </location>
</feature>
<protein>
    <submittedName>
        <fullName evidence="2">Uncharacterized protein</fullName>
    </submittedName>
</protein>
<sequence>MAAGRALPPSSPTASVGGSRGRAEGGEGRDRRCAGLVGQMYYHGLRLRKNEPKAKAWISKVSKYRPSVWKVSKKRPGYNASDSDSDEVENDNNR</sequence>
<dbReference type="PANTHER" id="PTHR36792:SF5">
    <property type="entry name" value="SEL1 REPEAT PROTEIN"/>
    <property type="match status" value="1"/>
</dbReference>
<gene>
    <name evidence="2" type="ORF">A4U43_C05F4660</name>
</gene>
<keyword evidence="3" id="KW-1185">Reference proteome</keyword>
<accession>A0A5P1EUT6</accession>
<evidence type="ECO:0000313" key="3">
    <source>
        <dbReference type="Proteomes" id="UP000243459"/>
    </source>
</evidence>
<evidence type="ECO:0000313" key="2">
    <source>
        <dbReference type="EMBL" id="ONK67870.1"/>
    </source>
</evidence>
<feature type="region of interest" description="Disordered" evidence="1">
    <location>
        <begin position="72"/>
        <end position="94"/>
    </location>
</feature>
<feature type="region of interest" description="Disordered" evidence="1">
    <location>
        <begin position="1"/>
        <end position="31"/>
    </location>
</feature>